<reference evidence="1 3" key="2">
    <citation type="submission" date="2015-12" db="EMBL/GenBank/DDBJ databases">
        <authorList>
            <person name="Lauer A."/>
            <person name="Humrighouse B."/>
            <person name="Loparev V."/>
            <person name="Shewmaker P.L."/>
            <person name="Whitney A.M."/>
            <person name="McLaughlin R.W."/>
        </authorList>
    </citation>
    <scope>NUCLEOTIDE SEQUENCE [LARGE SCALE GENOMIC DNA]</scope>
    <source>
        <strain evidence="1 3">LMG 23085</strain>
    </source>
</reference>
<keyword evidence="3" id="KW-1185">Reference proteome</keyword>
<evidence type="ECO:0000313" key="3">
    <source>
        <dbReference type="Proteomes" id="UP000065511"/>
    </source>
</evidence>
<dbReference type="OrthoDB" id="2451627at2"/>
<dbReference type="EMBL" id="JXLC01000022">
    <property type="protein sequence ID" value="OJG89760.1"/>
    <property type="molecule type" value="Genomic_DNA"/>
</dbReference>
<organism evidence="2 4">
    <name type="scientific">Enterococcus silesiacus</name>
    <dbReference type="NCBI Taxonomy" id="332949"/>
    <lineage>
        <taxon>Bacteria</taxon>
        <taxon>Bacillati</taxon>
        <taxon>Bacillota</taxon>
        <taxon>Bacilli</taxon>
        <taxon>Lactobacillales</taxon>
        <taxon>Enterococcaceae</taxon>
        <taxon>Enterococcus</taxon>
    </lineage>
</organism>
<protein>
    <recommendedName>
        <fullName evidence="5">DUF600 domain-containing protein</fullName>
    </recommendedName>
</protein>
<sequence length="155" mass="18428">MTKTFEDEFMEWQADMVDIAKEFIEDRAEKIYLYGSIENGGYSFNLFFQIHGQIVTMNKVNSAIIEGEKEYDISSDRKWAVLRIGTEDLQKIEEVCKKYEQPVSTQFKLYYDVHENSLKAKYKYDPMYSNTDDLHSSDIFMSWYEEVKQEIEGEK</sequence>
<reference evidence="2 4" key="1">
    <citation type="submission" date="2014-12" db="EMBL/GenBank/DDBJ databases">
        <title>Draft genome sequences of 29 type strains of Enterococci.</title>
        <authorList>
            <person name="Zhong Z."/>
            <person name="Sun Z."/>
            <person name="Liu W."/>
            <person name="Zhang W."/>
            <person name="Zhang H."/>
        </authorList>
    </citation>
    <scope>NUCLEOTIDE SEQUENCE [LARGE SCALE GENOMIC DNA]</scope>
    <source>
        <strain evidence="2 4">DSM 22801</strain>
    </source>
</reference>
<dbReference type="AlphaFoldDB" id="A0A0S3KEG3"/>
<evidence type="ECO:0008006" key="5">
    <source>
        <dbReference type="Google" id="ProtNLM"/>
    </source>
</evidence>
<name>A0A0S3KEG3_9ENTE</name>
<dbReference type="KEGG" id="ess:ATZ33_15290"/>
<accession>A0A0S3KEG3</accession>
<evidence type="ECO:0000313" key="4">
    <source>
        <dbReference type="Proteomes" id="UP000183039"/>
    </source>
</evidence>
<dbReference type="Proteomes" id="UP000183039">
    <property type="component" value="Unassembled WGS sequence"/>
</dbReference>
<dbReference type="EMBL" id="CP013614">
    <property type="protein sequence ID" value="ALS02691.1"/>
    <property type="molecule type" value="Genomic_DNA"/>
</dbReference>
<evidence type="ECO:0000313" key="2">
    <source>
        <dbReference type="EMBL" id="OJG89760.1"/>
    </source>
</evidence>
<evidence type="ECO:0000313" key="1">
    <source>
        <dbReference type="EMBL" id="ALS02691.1"/>
    </source>
</evidence>
<proteinExistence type="predicted"/>
<gene>
    <name evidence="1" type="ORF">ATZ33_15290</name>
    <name evidence="2" type="ORF">RV15_GL001601</name>
</gene>
<dbReference type="Proteomes" id="UP000065511">
    <property type="component" value="Chromosome"/>
</dbReference>
<dbReference type="RefSeq" id="WP_071878608.1">
    <property type="nucleotide sequence ID" value="NZ_JXLC01000022.1"/>
</dbReference>